<dbReference type="OrthoDB" id="4494341at2759"/>
<keyword evidence="5" id="KW-1185">Reference proteome</keyword>
<accession>R0K4E6</accession>
<dbReference type="InterPro" id="IPR039261">
    <property type="entry name" value="FNR_nucleotide-bd"/>
</dbReference>
<reference evidence="4 5" key="1">
    <citation type="journal article" date="2012" name="PLoS Pathog.">
        <title>Diverse lifestyles and strategies of plant pathogenesis encoded in the genomes of eighteen Dothideomycetes fungi.</title>
        <authorList>
            <person name="Ohm R.A."/>
            <person name="Feau N."/>
            <person name="Henrissat B."/>
            <person name="Schoch C.L."/>
            <person name="Horwitz B.A."/>
            <person name="Barry K.W."/>
            <person name="Condon B.J."/>
            <person name="Copeland A.C."/>
            <person name="Dhillon B."/>
            <person name="Glaser F."/>
            <person name="Hesse C.N."/>
            <person name="Kosti I."/>
            <person name="LaButti K."/>
            <person name="Lindquist E.A."/>
            <person name="Lucas S."/>
            <person name="Salamov A.A."/>
            <person name="Bradshaw R.E."/>
            <person name="Ciuffetti L."/>
            <person name="Hamelin R.C."/>
            <person name="Kema G.H.J."/>
            <person name="Lawrence C."/>
            <person name="Scott J.A."/>
            <person name="Spatafora J.W."/>
            <person name="Turgeon B.G."/>
            <person name="de Wit P.J.G.M."/>
            <person name="Zhong S."/>
            <person name="Goodwin S.B."/>
            <person name="Grigoriev I.V."/>
        </authorList>
    </citation>
    <scope>NUCLEOTIDE SEQUENCE [LARGE SCALE GENOMIC DNA]</scope>
    <source>
        <strain evidence="5">28A</strain>
    </source>
</reference>
<dbReference type="InterPro" id="IPR051410">
    <property type="entry name" value="Ferric/Cupric_Reductase"/>
</dbReference>
<feature type="domain" description="Ferric reductase NAD binding" evidence="3">
    <location>
        <begin position="20"/>
        <end position="90"/>
    </location>
</feature>
<dbReference type="Pfam" id="PF08030">
    <property type="entry name" value="NAD_binding_6"/>
    <property type="match status" value="1"/>
</dbReference>
<proteinExistence type="predicted"/>
<evidence type="ECO:0000313" key="5">
    <source>
        <dbReference type="Proteomes" id="UP000016935"/>
    </source>
</evidence>
<protein>
    <recommendedName>
        <fullName evidence="3">Ferric reductase NAD binding domain-containing protein</fullName>
    </recommendedName>
</protein>
<dbReference type="PANTHER" id="PTHR32361:SF26">
    <property type="entry name" value="FAD-BINDING 8 DOMAIN-CONTAINING PROTEIN-RELATED"/>
    <property type="match status" value="1"/>
</dbReference>
<dbReference type="HOGENOM" id="CLU_1448561_0_0_1"/>
<sequence>MPAIVDGPYGGVDFKELARYDKVLLMSSGAGIAAHLYMTRHLLLAHNQQTARVRRLTLLWFLEMPDQMQWVKEFLHALNHLDHRQILTIYLLCPNETDGAAEGGFHDSKITEARMFPIFGSLDMAMFIEGEWGAEAGNMLVTVCGDSKFEMRARLAIRASPHDIKFRTCVYLPDETYMSKISASRYR</sequence>
<dbReference type="GO" id="GO:0000293">
    <property type="term" value="F:ferric-chelate reductase activity"/>
    <property type="evidence" value="ECO:0007669"/>
    <property type="project" value="TreeGrafter"/>
</dbReference>
<dbReference type="RefSeq" id="XP_008027934.1">
    <property type="nucleotide sequence ID" value="XM_008029743.1"/>
</dbReference>
<name>R0K4E6_EXST2</name>
<evidence type="ECO:0000256" key="2">
    <source>
        <dbReference type="ARBA" id="ARBA00023002"/>
    </source>
</evidence>
<evidence type="ECO:0000259" key="3">
    <source>
        <dbReference type="Pfam" id="PF08030"/>
    </source>
</evidence>
<dbReference type="GO" id="GO:0005886">
    <property type="term" value="C:plasma membrane"/>
    <property type="evidence" value="ECO:0007669"/>
    <property type="project" value="TreeGrafter"/>
</dbReference>
<dbReference type="SUPFAM" id="SSF52343">
    <property type="entry name" value="Ferredoxin reductase-like, C-terminal NADP-linked domain"/>
    <property type="match status" value="1"/>
</dbReference>
<dbReference type="PANTHER" id="PTHR32361">
    <property type="entry name" value="FERRIC/CUPRIC REDUCTASE TRANSMEMBRANE COMPONENT"/>
    <property type="match status" value="1"/>
</dbReference>
<evidence type="ECO:0000256" key="1">
    <source>
        <dbReference type="ARBA" id="ARBA00022448"/>
    </source>
</evidence>
<dbReference type="GO" id="GO:0006826">
    <property type="term" value="P:iron ion transport"/>
    <property type="evidence" value="ECO:0007669"/>
    <property type="project" value="TreeGrafter"/>
</dbReference>
<dbReference type="EMBL" id="KB908748">
    <property type="protein sequence ID" value="EOA84434.1"/>
    <property type="molecule type" value="Genomic_DNA"/>
</dbReference>
<reference evidence="4 5" key="2">
    <citation type="journal article" date="2013" name="PLoS Genet.">
        <title>Comparative genome structure, secondary metabolite, and effector coding capacity across Cochliobolus pathogens.</title>
        <authorList>
            <person name="Condon B.J."/>
            <person name="Leng Y."/>
            <person name="Wu D."/>
            <person name="Bushley K.E."/>
            <person name="Ohm R.A."/>
            <person name="Otillar R."/>
            <person name="Martin J."/>
            <person name="Schackwitz W."/>
            <person name="Grimwood J."/>
            <person name="MohdZainudin N."/>
            <person name="Xue C."/>
            <person name="Wang R."/>
            <person name="Manning V.A."/>
            <person name="Dhillon B."/>
            <person name="Tu Z.J."/>
            <person name="Steffenson B.J."/>
            <person name="Salamov A."/>
            <person name="Sun H."/>
            <person name="Lowry S."/>
            <person name="LaButti K."/>
            <person name="Han J."/>
            <person name="Copeland A."/>
            <person name="Lindquist E."/>
            <person name="Barry K."/>
            <person name="Schmutz J."/>
            <person name="Baker S.E."/>
            <person name="Ciuffetti L.M."/>
            <person name="Grigoriev I.V."/>
            <person name="Zhong S."/>
            <person name="Turgeon B.G."/>
        </authorList>
    </citation>
    <scope>NUCLEOTIDE SEQUENCE [LARGE SCALE GENOMIC DNA]</scope>
    <source>
        <strain evidence="5">28A</strain>
    </source>
</reference>
<gene>
    <name evidence="4" type="ORF">SETTUDRAFT_40312</name>
</gene>
<dbReference type="STRING" id="671987.R0K4E6"/>
<dbReference type="GeneID" id="19404610"/>
<dbReference type="GO" id="GO:0006879">
    <property type="term" value="P:intracellular iron ion homeostasis"/>
    <property type="evidence" value="ECO:0007669"/>
    <property type="project" value="TreeGrafter"/>
</dbReference>
<dbReference type="AlphaFoldDB" id="R0K4E6"/>
<dbReference type="InterPro" id="IPR013121">
    <property type="entry name" value="Fe_red_NAD-bd_6"/>
</dbReference>
<organism evidence="4 5">
    <name type="scientific">Exserohilum turcicum (strain 28A)</name>
    <name type="common">Northern leaf blight fungus</name>
    <name type="synonym">Setosphaeria turcica</name>
    <dbReference type="NCBI Taxonomy" id="671987"/>
    <lineage>
        <taxon>Eukaryota</taxon>
        <taxon>Fungi</taxon>
        <taxon>Dikarya</taxon>
        <taxon>Ascomycota</taxon>
        <taxon>Pezizomycotina</taxon>
        <taxon>Dothideomycetes</taxon>
        <taxon>Pleosporomycetidae</taxon>
        <taxon>Pleosporales</taxon>
        <taxon>Pleosporineae</taxon>
        <taxon>Pleosporaceae</taxon>
        <taxon>Exserohilum</taxon>
    </lineage>
</organism>
<dbReference type="GO" id="GO:0015677">
    <property type="term" value="P:copper ion import"/>
    <property type="evidence" value="ECO:0007669"/>
    <property type="project" value="TreeGrafter"/>
</dbReference>
<keyword evidence="2" id="KW-0560">Oxidoreductase</keyword>
<evidence type="ECO:0000313" key="4">
    <source>
        <dbReference type="EMBL" id="EOA84434.1"/>
    </source>
</evidence>
<dbReference type="Gene3D" id="3.40.50.80">
    <property type="entry name" value="Nucleotide-binding domain of ferredoxin-NADP reductase (FNR) module"/>
    <property type="match status" value="1"/>
</dbReference>
<keyword evidence="1" id="KW-0813">Transport</keyword>
<dbReference type="Proteomes" id="UP000016935">
    <property type="component" value="Unassembled WGS sequence"/>
</dbReference>